<name>A0A2I1YJ37_STRMC</name>
<evidence type="ECO:0000313" key="3">
    <source>
        <dbReference type="Proteomes" id="UP000235073"/>
    </source>
</evidence>
<accession>A0A2I1YJ37</accession>
<dbReference type="PANTHER" id="PTHR43031:SF1">
    <property type="entry name" value="PYRIDINE NUCLEOTIDE-DISULPHIDE OXIDOREDUCTASE"/>
    <property type="match status" value="1"/>
</dbReference>
<dbReference type="PANTHER" id="PTHR43031">
    <property type="entry name" value="FAD-DEPENDENT OXIDOREDUCTASE"/>
    <property type="match status" value="1"/>
</dbReference>
<dbReference type="AlphaFoldDB" id="A0A2I1YJ37"/>
<dbReference type="PROSITE" id="PS50206">
    <property type="entry name" value="RHODANESE_3"/>
    <property type="match status" value="1"/>
</dbReference>
<dbReference type="CDD" id="cd00158">
    <property type="entry name" value="RHOD"/>
    <property type="match status" value="1"/>
</dbReference>
<feature type="domain" description="Rhodanese" evidence="1">
    <location>
        <begin position="42"/>
        <end position="127"/>
    </location>
</feature>
<dbReference type="EMBL" id="PKIB01000001">
    <property type="protein sequence ID" value="PLA54836.1"/>
    <property type="molecule type" value="Genomic_DNA"/>
</dbReference>
<dbReference type="RefSeq" id="WP_081048613.1">
    <property type="nucleotide sequence ID" value="NZ_PKIB01000001.1"/>
</dbReference>
<protein>
    <submittedName>
        <fullName evidence="2">Rhodanese-like domain-containing protein</fullName>
    </submittedName>
</protein>
<sequence>MISSKYTHRGIYQQRGDKVIFLKKLFSSSIKNIDVTELQRLLDKDIVLLDVRTAQEYARGHIKGARSYPLDRLNTYQGSKDKPIYLICHSGARSKRGAKLLQQKGYEAISVKGGMMAWHRKIIGGNK</sequence>
<dbReference type="InterPro" id="IPR036873">
    <property type="entry name" value="Rhodanese-like_dom_sf"/>
</dbReference>
<dbReference type="SMART" id="SM00450">
    <property type="entry name" value="RHOD"/>
    <property type="match status" value="1"/>
</dbReference>
<dbReference type="SUPFAM" id="SSF52821">
    <property type="entry name" value="Rhodanese/Cell cycle control phosphatase"/>
    <property type="match status" value="1"/>
</dbReference>
<reference evidence="2 3" key="1">
    <citation type="submission" date="2017-12" db="EMBL/GenBank/DDBJ databases">
        <title>Phylogenetic diversity of female urinary microbiome.</title>
        <authorList>
            <person name="Thomas-White K."/>
            <person name="Wolfe A.J."/>
        </authorList>
    </citation>
    <scope>NUCLEOTIDE SEQUENCE [LARGE SCALE GENOMIC DNA]</scope>
    <source>
        <strain evidence="2 3">UMB0733</strain>
    </source>
</reference>
<gene>
    <name evidence="2" type="ORF">CYK21_01675</name>
</gene>
<dbReference type="InterPro" id="IPR050229">
    <property type="entry name" value="GlpE_sulfurtransferase"/>
</dbReference>
<dbReference type="Pfam" id="PF00581">
    <property type="entry name" value="Rhodanese"/>
    <property type="match status" value="1"/>
</dbReference>
<dbReference type="Proteomes" id="UP000235073">
    <property type="component" value="Unassembled WGS sequence"/>
</dbReference>
<evidence type="ECO:0000313" key="2">
    <source>
        <dbReference type="EMBL" id="PLA54836.1"/>
    </source>
</evidence>
<evidence type="ECO:0000259" key="1">
    <source>
        <dbReference type="PROSITE" id="PS50206"/>
    </source>
</evidence>
<proteinExistence type="predicted"/>
<comment type="caution">
    <text evidence="2">The sequence shown here is derived from an EMBL/GenBank/DDBJ whole genome shotgun (WGS) entry which is preliminary data.</text>
</comment>
<organism evidence="2 3">
    <name type="scientific">Streptococcus macedonicus</name>
    <name type="common">Streptococcus gallolyticus macedonicus</name>
    <dbReference type="NCBI Taxonomy" id="59310"/>
    <lineage>
        <taxon>Bacteria</taxon>
        <taxon>Bacillati</taxon>
        <taxon>Bacillota</taxon>
        <taxon>Bacilli</taxon>
        <taxon>Lactobacillales</taxon>
        <taxon>Streptococcaceae</taxon>
        <taxon>Streptococcus</taxon>
    </lineage>
</organism>
<dbReference type="Gene3D" id="3.40.250.10">
    <property type="entry name" value="Rhodanese-like domain"/>
    <property type="match status" value="1"/>
</dbReference>
<dbReference type="InterPro" id="IPR001763">
    <property type="entry name" value="Rhodanese-like_dom"/>
</dbReference>